<organism evidence="3 5">
    <name type="scientific">Anaerotignum propionicum DSM 1682</name>
    <dbReference type="NCBI Taxonomy" id="991789"/>
    <lineage>
        <taxon>Bacteria</taxon>
        <taxon>Bacillati</taxon>
        <taxon>Bacillota</taxon>
        <taxon>Clostridia</taxon>
        <taxon>Lachnospirales</taxon>
        <taxon>Anaerotignaceae</taxon>
        <taxon>Anaerotignum</taxon>
    </lineage>
</organism>
<evidence type="ECO:0000313" key="3">
    <source>
        <dbReference type="EMBL" id="SHE45910.1"/>
    </source>
</evidence>
<name>A0A0X8V8X0_ANAPI</name>
<reference evidence="5" key="4">
    <citation type="submission" date="2016-11" db="EMBL/GenBank/DDBJ databases">
        <authorList>
            <person name="Jaros S."/>
            <person name="Januszkiewicz K."/>
            <person name="Wedrychowicz H."/>
        </authorList>
    </citation>
    <scope>NUCLEOTIDE SEQUENCE [LARGE SCALE GENOMIC DNA]</scope>
    <source>
        <strain evidence="5">DSM 1682</strain>
    </source>
</reference>
<sequence>MIIVKNKKWKNAFILIGILLFLCCACALRKVEVETSLPGAEQNNEKDPLEVPPAKENTEEPSIEPEKPPAKEENNVKIEPEKTQPASTKPFWVSETTRLTNNIIAIATAGQADYKANGSQKGWMSKNGELYNYYERKYITTDTLVADGYLESGLTASAYKILLINGSDLAALEGTSVPSSSMEFQVFAAVKQSGKYMIASSDGKVGTISEDSFHNLLVKYNQNNGKVLRLSSASAEYERILNYISLFEGRFDEYYVREIRLDERYAVVVFSNRRNTADIKEYILENENNFWEVVLPNAQTEYYPITSINRFLPNFNLELLPAYTLASWRGSIVSTQGGVEAALFSANAITSSSEIAYQCGTSACAYAILTNGNRYVCYSEGGIWKAEFVTSDIAAKNFLLKKTGINYGFLILDD</sequence>
<evidence type="ECO:0000313" key="5">
    <source>
        <dbReference type="Proteomes" id="UP000184204"/>
    </source>
</evidence>
<feature type="region of interest" description="Disordered" evidence="1">
    <location>
        <begin position="38"/>
        <end position="87"/>
    </location>
</feature>
<dbReference type="KEGG" id="cpro:CPRO_06790"/>
<reference evidence="3" key="3">
    <citation type="submission" date="2016-11" db="EMBL/GenBank/DDBJ databases">
        <authorList>
            <person name="Varghese N."/>
            <person name="Submissions S."/>
        </authorList>
    </citation>
    <scope>NUCLEOTIDE SEQUENCE</scope>
    <source>
        <strain evidence="3">DSM 1682</strain>
    </source>
</reference>
<gene>
    <name evidence="2" type="ORF">CPRO_06790</name>
    <name evidence="3" type="ORF">SAMN02745151_00798</name>
</gene>
<dbReference type="EMBL" id="FQUA01000002">
    <property type="protein sequence ID" value="SHE45910.1"/>
    <property type="molecule type" value="Genomic_DNA"/>
</dbReference>
<proteinExistence type="predicted"/>
<dbReference type="EMBL" id="CP014223">
    <property type="protein sequence ID" value="AMJ40281.1"/>
    <property type="molecule type" value="Genomic_DNA"/>
</dbReference>
<evidence type="ECO:0000256" key="1">
    <source>
        <dbReference type="SAM" id="MobiDB-lite"/>
    </source>
</evidence>
<feature type="compositionally biased region" description="Basic and acidic residues" evidence="1">
    <location>
        <begin position="64"/>
        <end position="82"/>
    </location>
</feature>
<evidence type="ECO:0000313" key="2">
    <source>
        <dbReference type="EMBL" id="AMJ40281.1"/>
    </source>
</evidence>
<dbReference type="Proteomes" id="UP000068026">
    <property type="component" value="Chromosome"/>
</dbReference>
<dbReference type="AlphaFoldDB" id="A0A0X8V8X0"/>
<keyword evidence="4" id="KW-1185">Reference proteome</keyword>
<reference evidence="2 4" key="1">
    <citation type="journal article" date="2016" name="Genome Announc.">
        <title>Complete Genome Sequence of the Amino Acid-Fermenting Clostridium propionicum X2 (DSM 1682).</title>
        <authorList>
            <person name="Poehlein A."/>
            <person name="Schlien K."/>
            <person name="Chowdhury N.P."/>
            <person name="Gottschalk G."/>
            <person name="Buckel W."/>
            <person name="Daniel R."/>
        </authorList>
    </citation>
    <scope>NUCLEOTIDE SEQUENCE [LARGE SCALE GENOMIC DNA]</scope>
    <source>
        <strain evidence="2 4">X2</strain>
    </source>
</reference>
<dbReference type="Proteomes" id="UP000184204">
    <property type="component" value="Unassembled WGS sequence"/>
</dbReference>
<protein>
    <submittedName>
        <fullName evidence="3">Uncharacterized protein</fullName>
    </submittedName>
</protein>
<evidence type="ECO:0000313" key="4">
    <source>
        <dbReference type="Proteomes" id="UP000068026"/>
    </source>
</evidence>
<reference evidence="4" key="2">
    <citation type="submission" date="2016-01" db="EMBL/GenBank/DDBJ databases">
        <authorList>
            <person name="Poehlein A."/>
            <person name="Schlien K."/>
            <person name="Gottschalk G."/>
            <person name="Buckel W."/>
            <person name="Daniel R."/>
        </authorList>
    </citation>
    <scope>NUCLEOTIDE SEQUENCE [LARGE SCALE GENOMIC DNA]</scope>
    <source>
        <strain evidence="4">X2</strain>
    </source>
</reference>
<accession>A0A0X8V8X0</accession>